<dbReference type="AlphaFoldDB" id="A0A9W7Y562"/>
<name>A0A9W7Y562_9FUNG</name>
<feature type="compositionally biased region" description="Polar residues" evidence="1">
    <location>
        <begin position="24"/>
        <end position="38"/>
    </location>
</feature>
<gene>
    <name evidence="2" type="ORF">LPJ53_001556</name>
</gene>
<proteinExistence type="predicted"/>
<feature type="compositionally biased region" description="Polar residues" evidence="1">
    <location>
        <begin position="48"/>
        <end position="57"/>
    </location>
</feature>
<comment type="caution">
    <text evidence="2">The sequence shown here is derived from an EMBL/GenBank/DDBJ whole genome shotgun (WGS) entry which is preliminary data.</text>
</comment>
<evidence type="ECO:0000256" key="1">
    <source>
        <dbReference type="SAM" id="MobiDB-lite"/>
    </source>
</evidence>
<feature type="region of interest" description="Disordered" evidence="1">
    <location>
        <begin position="23"/>
        <end position="109"/>
    </location>
</feature>
<reference evidence="2" key="1">
    <citation type="submission" date="2022-07" db="EMBL/GenBank/DDBJ databases">
        <title>Phylogenomic reconstructions and comparative analyses of Kickxellomycotina fungi.</title>
        <authorList>
            <person name="Reynolds N.K."/>
            <person name="Stajich J.E."/>
            <person name="Barry K."/>
            <person name="Grigoriev I.V."/>
            <person name="Crous P."/>
            <person name="Smith M.E."/>
        </authorList>
    </citation>
    <scope>NUCLEOTIDE SEQUENCE</scope>
    <source>
        <strain evidence="2">NBRC 32514</strain>
    </source>
</reference>
<organism evidence="2 3">
    <name type="scientific">Coemansia erecta</name>
    <dbReference type="NCBI Taxonomy" id="147472"/>
    <lineage>
        <taxon>Eukaryota</taxon>
        <taxon>Fungi</taxon>
        <taxon>Fungi incertae sedis</taxon>
        <taxon>Zoopagomycota</taxon>
        <taxon>Kickxellomycotina</taxon>
        <taxon>Kickxellomycetes</taxon>
        <taxon>Kickxellales</taxon>
        <taxon>Kickxellaceae</taxon>
        <taxon>Coemansia</taxon>
    </lineage>
</organism>
<dbReference type="Proteomes" id="UP001149813">
    <property type="component" value="Unassembled WGS sequence"/>
</dbReference>
<evidence type="ECO:0000313" key="3">
    <source>
        <dbReference type="Proteomes" id="UP001149813"/>
    </source>
</evidence>
<accession>A0A9W7Y562</accession>
<protein>
    <submittedName>
        <fullName evidence="2">Uncharacterized protein</fullName>
    </submittedName>
</protein>
<keyword evidence="3" id="KW-1185">Reference proteome</keyword>
<feature type="compositionally biased region" description="Low complexity" evidence="1">
    <location>
        <begin position="87"/>
        <end position="109"/>
    </location>
</feature>
<evidence type="ECO:0000313" key="2">
    <source>
        <dbReference type="EMBL" id="KAJ1724159.1"/>
    </source>
</evidence>
<dbReference type="EMBL" id="JANBOJ010000040">
    <property type="protein sequence ID" value="KAJ1724159.1"/>
    <property type="molecule type" value="Genomic_DNA"/>
</dbReference>
<sequence length="164" mass="17740">MDSFVVPIESTYLILARQGYAAQSRRQGGSRHSISPTAESFDIPGVDSNASDMSQSLGRRRTSPDNSRPLPIDMPSAGGNGESNRDSTMSSSYASSTVVSASPSTPCSPASRHFLHERYLPQLMSLAIEEEDDDDGVVIHNGLKRMSLSEQGILLQGRPRMVNI</sequence>
<dbReference type="OrthoDB" id="5598152at2759"/>